<dbReference type="PATRIC" id="fig|1227495.3.peg.778"/>
<dbReference type="eggNOG" id="arCOG01369">
    <property type="taxonomic scope" value="Archaea"/>
</dbReference>
<dbReference type="OrthoDB" id="4907at2157"/>
<dbReference type="RefSeq" id="WP_006184355.1">
    <property type="nucleotide sequence ID" value="NZ_AOII01000031.1"/>
</dbReference>
<gene>
    <name evidence="3" type="ORF">C487_03928</name>
</gene>
<comment type="similarity">
    <text evidence="1">Belongs to the NAD(P)-dependent epimerase/dehydratase family.</text>
</comment>
<feature type="domain" description="NAD-dependent epimerase/dehydratase" evidence="2">
    <location>
        <begin position="15"/>
        <end position="243"/>
    </location>
</feature>
<dbReference type="EMBL" id="AOII01000031">
    <property type="protein sequence ID" value="ELY80926.1"/>
    <property type="molecule type" value="Genomic_DNA"/>
</dbReference>
<evidence type="ECO:0000313" key="4">
    <source>
        <dbReference type="Proteomes" id="UP000011618"/>
    </source>
</evidence>
<dbReference type="SUPFAM" id="SSF51735">
    <property type="entry name" value="NAD(P)-binding Rossmann-fold domains"/>
    <property type="match status" value="1"/>
</dbReference>
<dbReference type="AlphaFoldDB" id="L9Z4U8"/>
<dbReference type="PRINTS" id="PR01713">
    <property type="entry name" value="NUCEPIMERASE"/>
</dbReference>
<dbReference type="Gene3D" id="3.90.25.10">
    <property type="entry name" value="UDP-galactose 4-epimerase, domain 1"/>
    <property type="match status" value="1"/>
</dbReference>
<dbReference type="InterPro" id="IPR036291">
    <property type="entry name" value="NAD(P)-bd_dom_sf"/>
</dbReference>
<dbReference type="Gene3D" id="3.40.50.720">
    <property type="entry name" value="NAD(P)-binding Rossmann-like Domain"/>
    <property type="match status" value="1"/>
</dbReference>
<dbReference type="Pfam" id="PF01370">
    <property type="entry name" value="Epimerase"/>
    <property type="match status" value="1"/>
</dbReference>
<accession>L9Z4U8</accession>
<dbReference type="PANTHER" id="PTHR43000">
    <property type="entry name" value="DTDP-D-GLUCOSE 4,6-DEHYDRATASE-RELATED"/>
    <property type="match status" value="1"/>
</dbReference>
<protein>
    <submittedName>
        <fullName evidence="3">UDP-glucose 4-epimerase</fullName>
    </submittedName>
</protein>
<evidence type="ECO:0000256" key="1">
    <source>
        <dbReference type="ARBA" id="ARBA00007637"/>
    </source>
</evidence>
<evidence type="ECO:0000313" key="3">
    <source>
        <dbReference type="EMBL" id="ELY80926.1"/>
    </source>
</evidence>
<dbReference type="InterPro" id="IPR001509">
    <property type="entry name" value="Epimerase_deHydtase"/>
</dbReference>
<evidence type="ECO:0000259" key="2">
    <source>
        <dbReference type="Pfam" id="PF01370"/>
    </source>
</evidence>
<proteinExistence type="inferred from homology"/>
<dbReference type="Proteomes" id="UP000011618">
    <property type="component" value="Unassembled WGS sequence"/>
</dbReference>
<name>L9Z4U8_9EURY</name>
<sequence>MNSQADLPSISGQRILVTGGAGFIGRNIARALVADNEVRILDDLSTGSRSTVPEGATLIEGDIRDDDALDRATADIDIIFHHAALISVEASIRDPERTHDINVTGTVKLLERARDEAARFVFASSAAVYGNPDTVPISEDAPLEPTSPYGLSKLAAERYVRLYADLYDLSAVALRYFNVYGPGQLDGDYSAVISVFVDQAAAGDPITVEGDGSQTRDFVHIDDVVQANLLAARAEQTGVFNVGTGESISILELAETVRDISDTTSEITHVESRSGDIDRSCAHIGKLESNLGFDPSVPLEHGLETIFPTAGQPIN</sequence>
<comment type="caution">
    <text evidence="3">The sequence shown here is derived from an EMBL/GenBank/DDBJ whole genome shotgun (WGS) entry which is preliminary data.</text>
</comment>
<reference evidence="3 4" key="1">
    <citation type="journal article" date="2014" name="PLoS Genet.">
        <title>Phylogenetically driven sequencing of extremely halophilic archaea reveals strategies for static and dynamic osmo-response.</title>
        <authorList>
            <person name="Becker E.A."/>
            <person name="Seitzer P.M."/>
            <person name="Tritt A."/>
            <person name="Larsen D."/>
            <person name="Krusor M."/>
            <person name="Yao A.I."/>
            <person name="Wu D."/>
            <person name="Madern D."/>
            <person name="Eisen J.A."/>
            <person name="Darling A.E."/>
            <person name="Facciotti M.T."/>
        </authorList>
    </citation>
    <scope>NUCLEOTIDE SEQUENCE [LARGE SCALE GENOMIC DNA]</scope>
    <source>
        <strain evidence="3 4">DSM 3751</strain>
    </source>
</reference>
<organism evidence="3 4">
    <name type="scientific">Natrinema pallidum DSM 3751</name>
    <dbReference type="NCBI Taxonomy" id="1227495"/>
    <lineage>
        <taxon>Archaea</taxon>
        <taxon>Methanobacteriati</taxon>
        <taxon>Methanobacteriota</taxon>
        <taxon>Stenosarchaea group</taxon>
        <taxon>Halobacteria</taxon>
        <taxon>Halobacteriales</taxon>
        <taxon>Natrialbaceae</taxon>
        <taxon>Natrinema</taxon>
    </lineage>
</organism>